<dbReference type="SUPFAM" id="SSF52058">
    <property type="entry name" value="L domain-like"/>
    <property type="match status" value="1"/>
</dbReference>
<evidence type="ECO:0000313" key="10">
    <source>
        <dbReference type="Proteomes" id="UP000749559"/>
    </source>
</evidence>
<evidence type="ECO:0000256" key="7">
    <source>
        <dbReference type="SAM" id="Phobius"/>
    </source>
</evidence>
<reference evidence="9" key="1">
    <citation type="submission" date="2022-03" db="EMBL/GenBank/DDBJ databases">
        <authorList>
            <person name="Martin C."/>
        </authorList>
    </citation>
    <scope>NUCLEOTIDE SEQUENCE</scope>
</reference>
<dbReference type="GO" id="GO:0005886">
    <property type="term" value="C:plasma membrane"/>
    <property type="evidence" value="ECO:0007669"/>
    <property type="project" value="TreeGrafter"/>
</dbReference>
<evidence type="ECO:0000256" key="4">
    <source>
        <dbReference type="ARBA" id="ARBA00022989"/>
    </source>
</evidence>
<evidence type="ECO:0000256" key="2">
    <source>
        <dbReference type="ARBA" id="ARBA00022692"/>
    </source>
</evidence>
<dbReference type="Proteomes" id="UP000749559">
    <property type="component" value="Unassembled WGS sequence"/>
</dbReference>
<dbReference type="Pfam" id="PF13855">
    <property type="entry name" value="LRR_8"/>
    <property type="match status" value="1"/>
</dbReference>
<dbReference type="PROSITE" id="PS51450">
    <property type="entry name" value="LRR"/>
    <property type="match status" value="1"/>
</dbReference>
<feature type="compositionally biased region" description="Basic and acidic residues" evidence="6">
    <location>
        <begin position="614"/>
        <end position="623"/>
    </location>
</feature>
<protein>
    <submittedName>
        <fullName evidence="9">Uncharacterized protein</fullName>
    </submittedName>
</protein>
<keyword evidence="2 7" id="KW-0812">Transmembrane</keyword>
<evidence type="ECO:0000256" key="5">
    <source>
        <dbReference type="ARBA" id="ARBA00023136"/>
    </source>
</evidence>
<comment type="subcellular location">
    <subcellularLocation>
        <location evidence="1">Membrane</location>
        <topology evidence="1">Single-pass membrane protein</topology>
    </subcellularLocation>
</comment>
<feature type="region of interest" description="Disordered" evidence="6">
    <location>
        <begin position="488"/>
        <end position="519"/>
    </location>
</feature>
<feature type="compositionally biased region" description="Basic residues" evidence="6">
    <location>
        <begin position="601"/>
        <end position="613"/>
    </location>
</feature>
<evidence type="ECO:0000256" key="6">
    <source>
        <dbReference type="SAM" id="MobiDB-lite"/>
    </source>
</evidence>
<gene>
    <name evidence="9" type="ORF">OFUS_LOCUS21855</name>
</gene>
<dbReference type="InterPro" id="IPR032675">
    <property type="entry name" value="LRR_dom_sf"/>
</dbReference>
<sequence>MSNKVFILLIFIYANVLPCYFGQNDPCTYNVEDATAWCDGKNLTAVPSNLPNTTRTLHLENNIMTKINNGSFRHLPLLKNLYMMNNSIDKLIQPAWKGLMNLETLNLSGNSFRKLGTYWFTLPIQNLIIDENKALSEMEMNTFTSQMQSLSIRFCNISQLNKEIFWTTSRIGTIDFSGNPLHHIESGTFKYINGLENIIIDQCDLTIVKDEFKTIDTVKKIHLVNNKITYIIATAFEGNIELNEVNLFGNELSLLPDAFLTATSIRNINVSKNSITKFTQSDSRIFIRLARFDGSENPFECTEELWYFIHFAISPKGVSVVQNWPNGYRCALPIEHSGKTLLEYSNFTQAETTTEYITIQETSESTDAWQTTLHTEPPTKRTDTAVTHATVEITGWTDAGSTDILVSGRPEATTQEEVGPTLGHEGETLNTAMIVGITVGVLMLILLVILCIYVIKKKKKEKIESSNNNSTAYIQPNLQTGSEMSLKQTNQLDSHSDLQNYPPRNNHKKPEGPLFKNYKQIKSHEVTPRAGMIEKRKANQDDVDTTSEALPRNKPHEENFNPVMMVRPVRHNNEFNIPNLDTPARRANALAPLVPLDAQKKPPKRKKKKKRQKRTQELDSMIHVDEVEENGEFKLKTIQPQIH</sequence>
<dbReference type="PANTHER" id="PTHR24365:SF530">
    <property type="entry name" value="MSTPROX-RELATED"/>
    <property type="match status" value="1"/>
</dbReference>
<keyword evidence="3 8" id="KW-0732">Signal</keyword>
<organism evidence="9 10">
    <name type="scientific">Owenia fusiformis</name>
    <name type="common">Polychaete worm</name>
    <dbReference type="NCBI Taxonomy" id="6347"/>
    <lineage>
        <taxon>Eukaryota</taxon>
        <taxon>Metazoa</taxon>
        <taxon>Spiralia</taxon>
        <taxon>Lophotrochozoa</taxon>
        <taxon>Annelida</taxon>
        <taxon>Polychaeta</taxon>
        <taxon>Sedentaria</taxon>
        <taxon>Canalipalpata</taxon>
        <taxon>Sabellida</taxon>
        <taxon>Oweniida</taxon>
        <taxon>Oweniidae</taxon>
        <taxon>Owenia</taxon>
    </lineage>
</organism>
<keyword evidence="10" id="KW-1185">Reference proteome</keyword>
<feature type="signal peptide" evidence="8">
    <location>
        <begin position="1"/>
        <end position="22"/>
    </location>
</feature>
<feature type="transmembrane region" description="Helical" evidence="7">
    <location>
        <begin position="432"/>
        <end position="455"/>
    </location>
</feature>
<keyword evidence="5 7" id="KW-0472">Membrane</keyword>
<evidence type="ECO:0000313" key="9">
    <source>
        <dbReference type="EMBL" id="CAH1797596.1"/>
    </source>
</evidence>
<keyword evidence="4 7" id="KW-1133">Transmembrane helix</keyword>
<evidence type="ECO:0000256" key="1">
    <source>
        <dbReference type="ARBA" id="ARBA00004167"/>
    </source>
</evidence>
<evidence type="ECO:0000256" key="8">
    <source>
        <dbReference type="SAM" id="SignalP"/>
    </source>
</evidence>
<dbReference type="OrthoDB" id="2160613at2759"/>
<feature type="region of interest" description="Disordered" evidence="6">
    <location>
        <begin position="594"/>
        <end position="623"/>
    </location>
</feature>
<dbReference type="InterPro" id="IPR001611">
    <property type="entry name" value="Leu-rich_rpt"/>
</dbReference>
<dbReference type="Gene3D" id="3.80.10.10">
    <property type="entry name" value="Ribonuclease Inhibitor"/>
    <property type="match status" value="2"/>
</dbReference>
<comment type="caution">
    <text evidence="9">The sequence shown here is derived from an EMBL/GenBank/DDBJ whole genome shotgun (WGS) entry which is preliminary data.</text>
</comment>
<dbReference type="GO" id="GO:0007165">
    <property type="term" value="P:signal transduction"/>
    <property type="evidence" value="ECO:0007669"/>
    <property type="project" value="TreeGrafter"/>
</dbReference>
<dbReference type="AlphaFoldDB" id="A0A8S4PWK2"/>
<feature type="region of interest" description="Disordered" evidence="6">
    <location>
        <begin position="535"/>
        <end position="559"/>
    </location>
</feature>
<accession>A0A8S4PWK2</accession>
<evidence type="ECO:0000256" key="3">
    <source>
        <dbReference type="ARBA" id="ARBA00022729"/>
    </source>
</evidence>
<name>A0A8S4PWK2_OWEFU</name>
<dbReference type="GO" id="GO:0038023">
    <property type="term" value="F:signaling receptor activity"/>
    <property type="evidence" value="ECO:0007669"/>
    <property type="project" value="TreeGrafter"/>
</dbReference>
<proteinExistence type="predicted"/>
<feature type="compositionally biased region" description="Polar residues" evidence="6">
    <location>
        <begin position="488"/>
        <end position="503"/>
    </location>
</feature>
<dbReference type="EMBL" id="CAIIXF020000010">
    <property type="protein sequence ID" value="CAH1797596.1"/>
    <property type="molecule type" value="Genomic_DNA"/>
</dbReference>
<dbReference type="PANTHER" id="PTHR24365">
    <property type="entry name" value="TOLL-LIKE RECEPTOR"/>
    <property type="match status" value="1"/>
</dbReference>
<feature type="chain" id="PRO_5035860256" evidence="8">
    <location>
        <begin position="23"/>
        <end position="643"/>
    </location>
</feature>